<dbReference type="Pfam" id="PF00494">
    <property type="entry name" value="SQS_PSY"/>
    <property type="match status" value="1"/>
</dbReference>
<dbReference type="GO" id="GO:0051996">
    <property type="term" value="F:squalene synthase [NAD(P)H] activity"/>
    <property type="evidence" value="ECO:0007669"/>
    <property type="project" value="InterPro"/>
</dbReference>
<evidence type="ECO:0000313" key="1">
    <source>
        <dbReference type="EMBL" id="SVC37830.1"/>
    </source>
</evidence>
<dbReference type="InterPro" id="IPR008949">
    <property type="entry name" value="Isoprenoid_synthase_dom_sf"/>
</dbReference>
<dbReference type="SUPFAM" id="SSF48576">
    <property type="entry name" value="Terpenoid synthases"/>
    <property type="match status" value="1"/>
</dbReference>
<dbReference type="EMBL" id="UINC01087992">
    <property type="protein sequence ID" value="SVC37830.1"/>
    <property type="molecule type" value="Genomic_DNA"/>
</dbReference>
<dbReference type="AlphaFoldDB" id="A0A382LMH5"/>
<reference evidence="1" key="1">
    <citation type="submission" date="2018-05" db="EMBL/GenBank/DDBJ databases">
        <authorList>
            <person name="Lanie J.A."/>
            <person name="Ng W.-L."/>
            <person name="Kazmierczak K.M."/>
            <person name="Andrzejewski T.M."/>
            <person name="Davidsen T.M."/>
            <person name="Wayne K.J."/>
            <person name="Tettelin H."/>
            <person name="Glass J.I."/>
            <person name="Rusch D."/>
            <person name="Podicherti R."/>
            <person name="Tsui H.-C.T."/>
            <person name="Winkler M.E."/>
        </authorList>
    </citation>
    <scope>NUCLEOTIDE SEQUENCE</scope>
</reference>
<protein>
    <recommendedName>
        <fullName evidence="2">Squalene synthase HpnC</fullName>
    </recommendedName>
</protein>
<dbReference type="InterPro" id="IPR002060">
    <property type="entry name" value="Squ/phyt_synthse"/>
</dbReference>
<dbReference type="Gene3D" id="1.10.600.10">
    <property type="entry name" value="Farnesyl Diphosphate Synthase"/>
    <property type="match status" value="1"/>
</dbReference>
<evidence type="ECO:0008006" key="2">
    <source>
        <dbReference type="Google" id="ProtNLM"/>
    </source>
</evidence>
<dbReference type="InterPro" id="IPR017827">
    <property type="entry name" value="HSQ_synthase_HpnC"/>
</dbReference>
<organism evidence="1">
    <name type="scientific">marine metagenome</name>
    <dbReference type="NCBI Taxonomy" id="408172"/>
    <lineage>
        <taxon>unclassified sequences</taxon>
        <taxon>metagenomes</taxon>
        <taxon>ecological metagenomes</taxon>
    </lineage>
</organism>
<gene>
    <name evidence="1" type="ORF">METZ01_LOCUS290684</name>
</gene>
<accession>A0A382LMH5</accession>
<dbReference type="SFLD" id="SFLDG01212">
    <property type="entry name" value="Phytoene_synthase_like"/>
    <property type="match status" value="1"/>
</dbReference>
<dbReference type="PANTHER" id="PTHR31480">
    <property type="entry name" value="BIFUNCTIONAL LYCOPENE CYCLASE/PHYTOENE SYNTHASE"/>
    <property type="match status" value="1"/>
</dbReference>
<dbReference type="NCBIfam" id="TIGR03464">
    <property type="entry name" value="HpnC"/>
    <property type="match status" value="1"/>
</dbReference>
<dbReference type="GO" id="GO:0004311">
    <property type="term" value="F:geranylgeranyl diphosphate synthase activity"/>
    <property type="evidence" value="ECO:0007669"/>
    <property type="project" value="InterPro"/>
</dbReference>
<dbReference type="SFLD" id="SFLDS00005">
    <property type="entry name" value="Isoprenoid_Synthase_Type_I"/>
    <property type="match status" value="1"/>
</dbReference>
<feature type="non-terminal residue" evidence="1">
    <location>
        <position position="229"/>
    </location>
</feature>
<proteinExistence type="predicted"/>
<dbReference type="InterPro" id="IPR033904">
    <property type="entry name" value="Trans_IPPS_HH"/>
</dbReference>
<dbReference type="InterPro" id="IPR044843">
    <property type="entry name" value="Trans_IPPS_bact-type"/>
</dbReference>
<name>A0A382LMH5_9ZZZZ</name>
<dbReference type="CDD" id="cd00683">
    <property type="entry name" value="Trans_IPPS_HH"/>
    <property type="match status" value="1"/>
</dbReference>
<sequence>MARSHYENFTVAARFLSQDVLLHLSAVYAYCRGVDDLGDEGEGDRLALLEAWAADFELCYSGTPEMQHLKALQHTIHICNIPPEPFRKLTEANRIDQRTRRYETFEELLNYCNHSANPVGHLYLYVLGYRDEERHHLSDFTCTGLQLANFWQDINRDFAMGRIYLPKEDMSRFGYTEEDLASGVCNAAFQELMAFQVERTRQYFERGSPLVGMVEGKARLHIKLFSLGG</sequence>
<dbReference type="SFLD" id="SFLDG01018">
    <property type="entry name" value="Squalene/Phytoene_Synthase_Lik"/>
    <property type="match status" value="1"/>
</dbReference>